<dbReference type="PROSITE" id="PS51608">
    <property type="entry name" value="SAM_MT_UBIE"/>
    <property type="match status" value="1"/>
</dbReference>
<feature type="binding site" evidence="4">
    <location>
        <position position="98"/>
    </location>
    <ligand>
        <name>S-adenosyl-L-methionine</name>
        <dbReference type="ChEBI" id="CHEBI:59789"/>
    </ligand>
</feature>
<dbReference type="NCBIfam" id="TIGR01934">
    <property type="entry name" value="MenG_MenH_UbiE"/>
    <property type="match status" value="1"/>
</dbReference>
<gene>
    <name evidence="6" type="primary">ubiE</name>
    <name evidence="4" type="synonym">menG</name>
    <name evidence="6" type="ORF">N0D28_13195</name>
</gene>
<dbReference type="EMBL" id="CP104213">
    <property type="protein sequence ID" value="UWX63674.1"/>
    <property type="molecule type" value="Genomic_DNA"/>
</dbReference>
<dbReference type="SUPFAM" id="SSF53335">
    <property type="entry name" value="S-adenosyl-L-methionine-dependent methyltransferases"/>
    <property type="match status" value="1"/>
</dbReference>
<dbReference type="PANTHER" id="PTHR43591">
    <property type="entry name" value="METHYLTRANSFERASE"/>
    <property type="match status" value="1"/>
</dbReference>
<comment type="catalytic activity">
    <reaction evidence="4">
        <text>a 2-demethylmenaquinol + S-adenosyl-L-methionine = a menaquinol + S-adenosyl-L-homocysteine + H(+)</text>
        <dbReference type="Rhea" id="RHEA:42640"/>
        <dbReference type="Rhea" id="RHEA-COMP:9539"/>
        <dbReference type="Rhea" id="RHEA-COMP:9563"/>
        <dbReference type="ChEBI" id="CHEBI:15378"/>
        <dbReference type="ChEBI" id="CHEBI:18151"/>
        <dbReference type="ChEBI" id="CHEBI:55437"/>
        <dbReference type="ChEBI" id="CHEBI:57856"/>
        <dbReference type="ChEBI" id="CHEBI:59789"/>
        <dbReference type="EC" id="2.1.1.163"/>
    </reaction>
</comment>
<evidence type="ECO:0000256" key="3">
    <source>
        <dbReference type="ARBA" id="ARBA00022691"/>
    </source>
</evidence>
<dbReference type="Gene3D" id="3.40.50.150">
    <property type="entry name" value="Vaccinia Virus protein VP39"/>
    <property type="match status" value="1"/>
</dbReference>
<dbReference type="HAMAP" id="MF_01813">
    <property type="entry name" value="MenG_UbiE_methyltr"/>
    <property type="match status" value="1"/>
</dbReference>
<dbReference type="GO" id="GO:0008425">
    <property type="term" value="F:2-methoxy-6-polyprenyl-1,4-benzoquinol methyltransferase activity"/>
    <property type="evidence" value="ECO:0007669"/>
    <property type="project" value="UniProtKB-EC"/>
</dbReference>
<dbReference type="InterPro" id="IPR004033">
    <property type="entry name" value="UbiE/COQ5_MeTrFase"/>
</dbReference>
<feature type="binding site" evidence="4">
    <location>
        <begin position="124"/>
        <end position="125"/>
    </location>
    <ligand>
        <name>S-adenosyl-L-methionine</name>
        <dbReference type="ChEBI" id="CHEBI:59789"/>
    </ligand>
</feature>
<dbReference type="Pfam" id="PF01209">
    <property type="entry name" value="Ubie_methyltran"/>
    <property type="match status" value="1"/>
</dbReference>
<dbReference type="RefSeq" id="WP_260559957.1">
    <property type="nucleotide sequence ID" value="NZ_BAABEC010000074.1"/>
</dbReference>
<dbReference type="EC" id="2.1.1.163" evidence="4"/>
<dbReference type="Proteomes" id="UP001060261">
    <property type="component" value="Chromosome"/>
</dbReference>
<reference evidence="6" key="1">
    <citation type="submission" date="2022-09" db="EMBL/GenBank/DDBJ databases">
        <title>genome sequence of Deinococcus rubellus.</title>
        <authorList>
            <person name="Srinivasan S."/>
        </authorList>
    </citation>
    <scope>NUCLEOTIDE SEQUENCE</scope>
    <source>
        <strain evidence="6">Ant6</strain>
    </source>
</reference>
<feature type="compositionally biased region" description="Basic and acidic residues" evidence="5">
    <location>
        <begin position="12"/>
        <end position="24"/>
    </location>
</feature>
<dbReference type="InterPro" id="IPR029063">
    <property type="entry name" value="SAM-dependent_MTases_sf"/>
</dbReference>
<evidence type="ECO:0000256" key="5">
    <source>
        <dbReference type="SAM" id="MobiDB-lite"/>
    </source>
</evidence>
<dbReference type="GO" id="GO:0032259">
    <property type="term" value="P:methylation"/>
    <property type="evidence" value="ECO:0007669"/>
    <property type="project" value="UniProtKB-KW"/>
</dbReference>
<dbReference type="InterPro" id="IPR023576">
    <property type="entry name" value="UbiE/COQ5_MeTrFase_CS"/>
</dbReference>
<feature type="binding site" evidence="4">
    <location>
        <position position="78"/>
    </location>
    <ligand>
        <name>S-adenosyl-L-methionine</name>
        <dbReference type="ChEBI" id="CHEBI:59789"/>
    </ligand>
</feature>
<dbReference type="PANTHER" id="PTHR43591:SF24">
    <property type="entry name" value="2-METHOXY-6-POLYPRENYL-1,4-BENZOQUINOL METHYLASE, MITOCHONDRIAL"/>
    <property type="match status" value="1"/>
</dbReference>
<sequence length="259" mass="28452">MTPDSPLSSQHPHAEIPRVGDKQDKAEGVQRMFADIAPRYDLLNRVLSFGIDKSWRRAAASEALLLGPARLLDVATGTGDFAIELKRRSPETHITASDFVPQMLDIGRKKAQARQLDIMFEEGDALKLPYPDASFEALTCAFGFRNFADYGRGLAEFWRVLTPGGRLVILEFPPPAGGLFGSVFRFYFRHILPRIGALVSGNAGAYTYLPESVLAFPDPARLARLMQATGFRTRYRLLSGGIAAIHVGTKLGSAGWETL</sequence>
<evidence type="ECO:0000256" key="4">
    <source>
        <dbReference type="HAMAP-Rule" id="MF_01813"/>
    </source>
</evidence>
<keyword evidence="1 4" id="KW-0489">Methyltransferase</keyword>
<evidence type="ECO:0000256" key="1">
    <source>
        <dbReference type="ARBA" id="ARBA00022603"/>
    </source>
</evidence>
<proteinExistence type="inferred from homology"/>
<feature type="compositionally biased region" description="Polar residues" evidence="5">
    <location>
        <begin position="1"/>
        <end position="11"/>
    </location>
</feature>
<dbReference type="CDD" id="cd02440">
    <property type="entry name" value="AdoMet_MTases"/>
    <property type="match status" value="1"/>
</dbReference>
<evidence type="ECO:0000313" key="6">
    <source>
        <dbReference type="EMBL" id="UWX63674.1"/>
    </source>
</evidence>
<dbReference type="NCBIfam" id="NF001244">
    <property type="entry name" value="PRK00216.1-5"/>
    <property type="match status" value="1"/>
</dbReference>
<feature type="region of interest" description="Disordered" evidence="5">
    <location>
        <begin position="1"/>
        <end position="24"/>
    </location>
</feature>
<evidence type="ECO:0000256" key="2">
    <source>
        <dbReference type="ARBA" id="ARBA00022679"/>
    </source>
</evidence>
<comment type="similarity">
    <text evidence="4">Belongs to the class I-like SAM-binding methyltransferase superfamily. MenG/UbiE family.</text>
</comment>
<organism evidence="6 7">
    <name type="scientific">Deinococcus rubellus</name>
    <dbReference type="NCBI Taxonomy" id="1889240"/>
    <lineage>
        <taxon>Bacteria</taxon>
        <taxon>Thermotogati</taxon>
        <taxon>Deinococcota</taxon>
        <taxon>Deinococci</taxon>
        <taxon>Deinococcales</taxon>
        <taxon>Deinococcaceae</taxon>
        <taxon>Deinococcus</taxon>
    </lineage>
</organism>
<protein>
    <recommendedName>
        <fullName evidence="4">Demethylmenaquinone methyltransferase</fullName>
        <ecNumber evidence="4">2.1.1.163</ecNumber>
    </recommendedName>
</protein>
<keyword evidence="4" id="KW-0474">Menaquinone biosynthesis</keyword>
<keyword evidence="2 4" id="KW-0808">Transferase</keyword>
<dbReference type="GO" id="GO:0043770">
    <property type="term" value="F:demethylmenaquinone methyltransferase activity"/>
    <property type="evidence" value="ECO:0007669"/>
    <property type="project" value="UniProtKB-EC"/>
</dbReference>
<evidence type="ECO:0000313" key="7">
    <source>
        <dbReference type="Proteomes" id="UP001060261"/>
    </source>
</evidence>
<accession>A0ABY5YF06</accession>
<name>A0ABY5YF06_9DEIO</name>
<keyword evidence="7" id="KW-1185">Reference proteome</keyword>
<comment type="pathway">
    <text evidence="4">Quinol/quinone metabolism; menaquinone biosynthesis; menaquinol from 1,4-dihydroxy-2-naphthoate: step 2/2.</text>
</comment>
<dbReference type="PROSITE" id="PS01183">
    <property type="entry name" value="UBIE_1"/>
    <property type="match status" value="1"/>
</dbReference>
<comment type="function">
    <text evidence="4">Methyltransferase required for the conversion of demethylmenaquinol (DMKH2) to menaquinol (MKH2).</text>
</comment>
<comment type="caution">
    <text evidence="4">Lacks conserved residue(s) required for the propagation of feature annotation.</text>
</comment>
<keyword evidence="3 4" id="KW-0949">S-adenosyl-L-methionine</keyword>